<dbReference type="GO" id="GO:0016853">
    <property type="term" value="F:isomerase activity"/>
    <property type="evidence" value="ECO:0007669"/>
    <property type="project" value="UniProtKB-KW"/>
</dbReference>
<evidence type="ECO:0000313" key="2">
    <source>
        <dbReference type="Proteomes" id="UP000306340"/>
    </source>
</evidence>
<gene>
    <name evidence="1" type="ORF">FAZ78_10125</name>
</gene>
<reference evidence="1 2" key="1">
    <citation type="submission" date="2019-04" db="EMBL/GenBank/DDBJ databases">
        <title>Crypto-aerobic microbial life in anoxic (sulfidic) marine sediments.</title>
        <authorList>
            <person name="Bhattacharya S."/>
            <person name="Roy C."/>
            <person name="Mondal N."/>
            <person name="Sarkar J."/>
            <person name="Mandal S."/>
            <person name="Rameez M.J."/>
            <person name="Ghosh W."/>
        </authorList>
    </citation>
    <scope>NUCLEOTIDE SEQUENCE [LARGE SCALE GENOMIC DNA]</scope>
    <source>
        <strain evidence="1 2">SBBC</strain>
    </source>
</reference>
<organism evidence="1 2">
    <name type="scientific">Cereibacter changlensis</name>
    <dbReference type="NCBI Taxonomy" id="402884"/>
    <lineage>
        <taxon>Bacteria</taxon>
        <taxon>Pseudomonadati</taxon>
        <taxon>Pseudomonadota</taxon>
        <taxon>Alphaproteobacteria</taxon>
        <taxon>Rhodobacterales</taxon>
        <taxon>Paracoccaceae</taxon>
        <taxon>Cereibacter</taxon>
    </lineage>
</organism>
<name>A0A4V5NLQ8_9RHOB</name>
<protein>
    <submittedName>
        <fullName evidence="1">N-(5'-phosphoribosyl)anthranilate isomerase</fullName>
    </submittedName>
</protein>
<comment type="caution">
    <text evidence="1">The sequence shown here is derived from an EMBL/GenBank/DDBJ whole genome shotgun (WGS) entry which is preliminary data.</text>
</comment>
<proteinExistence type="predicted"/>
<dbReference type="EMBL" id="SWAU01000080">
    <property type="protein sequence ID" value="TKA96677.1"/>
    <property type="molecule type" value="Genomic_DNA"/>
</dbReference>
<dbReference type="RefSeq" id="WP_136792422.1">
    <property type="nucleotide sequence ID" value="NZ_SWAU01000080.1"/>
</dbReference>
<dbReference type="Proteomes" id="UP000306340">
    <property type="component" value="Unassembled WGS sequence"/>
</dbReference>
<evidence type="ECO:0000313" key="1">
    <source>
        <dbReference type="EMBL" id="TKA96677.1"/>
    </source>
</evidence>
<keyword evidence="1" id="KW-0413">Isomerase</keyword>
<accession>A0A4V5NLQ8</accession>
<dbReference type="AlphaFoldDB" id="A0A4V5NLQ8"/>
<sequence>MDQPCRLTDPETWIALIFAAKAAKGGVIRRSISWVDREVGRDRFMLEVRRRGFHLLMAGDQFVIVCDPRPVQILF</sequence>